<keyword evidence="10 12" id="KW-0648">Protein biosynthesis</keyword>
<feature type="binding site" evidence="12">
    <location>
        <position position="327"/>
    </location>
    <ligand>
        <name>Mg(2+)</name>
        <dbReference type="ChEBI" id="CHEBI:18420"/>
        <note>shared with alpha subunit</note>
    </ligand>
</feature>
<name>A0A5Q0UFX1_9ARCH</name>
<dbReference type="SMART" id="SM00874">
    <property type="entry name" value="B5"/>
    <property type="match status" value="1"/>
</dbReference>
<evidence type="ECO:0000256" key="6">
    <source>
        <dbReference type="ARBA" id="ARBA00022723"/>
    </source>
</evidence>
<dbReference type="KEGG" id="ncon:LC1Nh_0195"/>
<dbReference type="SUPFAM" id="SSF55681">
    <property type="entry name" value="Class II aaRS and biotin synthetases"/>
    <property type="match status" value="1"/>
</dbReference>
<dbReference type="InterPro" id="IPR020825">
    <property type="entry name" value="Phe-tRNA_synthase-like_B3/B4"/>
</dbReference>
<proteinExistence type="inferred from homology"/>
<dbReference type="PANTHER" id="PTHR10947">
    <property type="entry name" value="PHENYLALANYL-TRNA SYNTHETASE BETA CHAIN AND LEUCINE-RICH REPEAT-CONTAINING PROTEIN 47"/>
    <property type="match status" value="1"/>
</dbReference>
<dbReference type="Pfam" id="PF03484">
    <property type="entry name" value="B5"/>
    <property type="match status" value="1"/>
</dbReference>
<dbReference type="GO" id="GO:0009328">
    <property type="term" value="C:phenylalanine-tRNA ligase complex"/>
    <property type="evidence" value="ECO:0007669"/>
    <property type="project" value="TreeGrafter"/>
</dbReference>
<evidence type="ECO:0000256" key="3">
    <source>
        <dbReference type="ARBA" id="ARBA00007438"/>
    </source>
</evidence>
<dbReference type="PANTHER" id="PTHR10947:SF0">
    <property type="entry name" value="PHENYLALANINE--TRNA LIGASE BETA SUBUNIT"/>
    <property type="match status" value="1"/>
</dbReference>
<dbReference type="RefSeq" id="WP_153549838.1">
    <property type="nucleotide sequence ID" value="NZ_CP040089.1"/>
</dbReference>
<dbReference type="GeneID" id="42364576"/>
<accession>A0A5Q0UFX1</accession>
<evidence type="ECO:0000313" key="14">
    <source>
        <dbReference type="EMBL" id="QGA80100.1"/>
    </source>
</evidence>
<feature type="binding site" evidence="12">
    <location>
        <position position="331"/>
    </location>
    <ligand>
        <name>Mg(2+)</name>
        <dbReference type="ChEBI" id="CHEBI:18420"/>
        <note>shared with alpha subunit</note>
    </ligand>
</feature>
<dbReference type="Gene3D" id="3.30.56.10">
    <property type="match status" value="2"/>
</dbReference>
<dbReference type="OrthoDB" id="10073at2157"/>
<keyword evidence="4 12" id="KW-0963">Cytoplasm</keyword>
<evidence type="ECO:0000256" key="10">
    <source>
        <dbReference type="ARBA" id="ARBA00022917"/>
    </source>
</evidence>
<dbReference type="Gene3D" id="3.30.930.10">
    <property type="entry name" value="Bira Bifunctional Protein, Domain 2"/>
    <property type="match status" value="1"/>
</dbReference>
<dbReference type="InterPro" id="IPR022918">
    <property type="entry name" value="Phe_tRNA_ligase_beta2_arc"/>
</dbReference>
<dbReference type="InterPro" id="IPR045060">
    <property type="entry name" value="Phe-tRNA-ligase_IIc_bsu"/>
</dbReference>
<keyword evidence="7 12" id="KW-0547">Nucleotide-binding</keyword>
<keyword evidence="15" id="KW-1185">Reference proteome</keyword>
<comment type="subcellular location">
    <subcellularLocation>
        <location evidence="2 12">Cytoplasm</location>
    </subcellularLocation>
</comment>
<dbReference type="GO" id="GO:0005524">
    <property type="term" value="F:ATP binding"/>
    <property type="evidence" value="ECO:0007669"/>
    <property type="project" value="UniProtKB-UniRule"/>
</dbReference>
<dbReference type="InterPro" id="IPR005147">
    <property type="entry name" value="tRNA_synthase_B5-dom"/>
</dbReference>
<evidence type="ECO:0000256" key="4">
    <source>
        <dbReference type="ARBA" id="ARBA00022490"/>
    </source>
</evidence>
<dbReference type="Proteomes" id="UP000377803">
    <property type="component" value="Chromosome"/>
</dbReference>
<feature type="domain" description="B5" evidence="13">
    <location>
        <begin position="269"/>
        <end position="343"/>
    </location>
</feature>
<dbReference type="GO" id="GO:0003723">
    <property type="term" value="F:RNA binding"/>
    <property type="evidence" value="ECO:0007669"/>
    <property type="project" value="InterPro"/>
</dbReference>
<evidence type="ECO:0000256" key="7">
    <source>
        <dbReference type="ARBA" id="ARBA00022741"/>
    </source>
</evidence>
<evidence type="ECO:0000256" key="5">
    <source>
        <dbReference type="ARBA" id="ARBA00022598"/>
    </source>
</evidence>
<evidence type="ECO:0000256" key="8">
    <source>
        <dbReference type="ARBA" id="ARBA00022840"/>
    </source>
</evidence>
<keyword evidence="8 12" id="KW-0067">ATP-binding</keyword>
<gene>
    <name evidence="12 14" type="primary">pheT</name>
    <name evidence="14" type="ORF">LC1Nh_0195</name>
</gene>
<dbReference type="GO" id="GO:0004826">
    <property type="term" value="F:phenylalanine-tRNA ligase activity"/>
    <property type="evidence" value="ECO:0007669"/>
    <property type="project" value="UniProtKB-UniRule"/>
</dbReference>
<evidence type="ECO:0000259" key="13">
    <source>
        <dbReference type="PROSITE" id="PS51483"/>
    </source>
</evidence>
<reference evidence="15" key="1">
    <citation type="submission" date="2019-05" db="EMBL/GenBank/DDBJ databases">
        <title>Candidatus Nanohalobium constans, a novel model system to study the DPANN nano-sized archaea: genomic and physiological characterization of a nanoarchaeon co-cultured with its chitinotrophic host.</title>
        <authorList>
            <person name="La Cono V."/>
            <person name="Arcadi E."/>
            <person name="Crisafi F."/>
            <person name="Denaro R."/>
            <person name="La Spada G."/>
            <person name="Messina E."/>
            <person name="Smedile F."/>
            <person name="Toshchakov S.V."/>
            <person name="Shevchenko M.A."/>
            <person name="Golyshin P.N."/>
            <person name="Golyshina O.V."/>
            <person name="Ferrer M."/>
            <person name="Rohde M."/>
            <person name="Mushegian A."/>
            <person name="Sorokin D.Y."/>
            <person name="Giuliano L."/>
            <person name="Yakimov M.M."/>
        </authorList>
    </citation>
    <scope>NUCLEOTIDE SEQUENCE [LARGE SCALE GENOMIC DNA]</scope>
    <source>
        <strain evidence="15">LC1Nh</strain>
    </source>
</reference>
<comment type="similarity">
    <text evidence="3 12">Belongs to the phenylalanyl-tRNA synthetase beta subunit family. Type 2 subfamily.</text>
</comment>
<dbReference type="HAMAP" id="MF_00284">
    <property type="entry name" value="Phe_tRNA_synth_beta2"/>
    <property type="match status" value="1"/>
</dbReference>
<sequence length="548" mass="62417">MATLEIDKREFDTLVKREFEDEKLIEEASFLGAHWHSIDGNVCEVETYPNRPDLLSVEGLARAYRGFFDIEKGRTEYKVEEGSIEVEVDDSVEEVRPHIGGAVVKNLDLSKKVINGLIQLQEKMHQTMGRKRDKLAIGLHDLSTVEAPFTYKAVEPEQVSFKPLEYDKHMQLGEILDEHEKGQEYAWILDDEDRYPIIEDSEGRVLSFPPIINNQLTEVETGTEDIFIDVTGKDKDTVLKALNILTTALAERDGDIESATVDGEELPDLTPEEMELDVDYFQDVSGLDLEKSDIIERLKMMKYGAEGGENIRVEVPCYRNDVMHQYDLIEDVIIAHRYTNIDPELPEVDQIGRQKEVEDTAQVVRDIMSGAGALEAMTYVHDNRENLTDKIGAEDEEFVKVDNPISEEYSALRNLMTPSLLEVLKQNKHRGYPQKFFETGNVAVLDDSASGSSNKTKMVYVQIGEETDFTDARKMLQVLERDLGMDLEVRDGEKPFFMDARTGEVVVEDEKVGFIGQFSEEILENWELDKPTAGFELDLEKINEKLKK</sequence>
<comment type="catalytic activity">
    <reaction evidence="12">
        <text>tRNA(Phe) + L-phenylalanine + ATP = L-phenylalanyl-tRNA(Phe) + AMP + diphosphate + H(+)</text>
        <dbReference type="Rhea" id="RHEA:19413"/>
        <dbReference type="Rhea" id="RHEA-COMP:9668"/>
        <dbReference type="Rhea" id="RHEA-COMP:9699"/>
        <dbReference type="ChEBI" id="CHEBI:15378"/>
        <dbReference type="ChEBI" id="CHEBI:30616"/>
        <dbReference type="ChEBI" id="CHEBI:33019"/>
        <dbReference type="ChEBI" id="CHEBI:58095"/>
        <dbReference type="ChEBI" id="CHEBI:78442"/>
        <dbReference type="ChEBI" id="CHEBI:78531"/>
        <dbReference type="ChEBI" id="CHEBI:456215"/>
        <dbReference type="EC" id="6.1.1.20"/>
    </reaction>
</comment>
<dbReference type="SMART" id="SM00873">
    <property type="entry name" value="B3_4"/>
    <property type="match status" value="1"/>
</dbReference>
<dbReference type="EMBL" id="CP040089">
    <property type="protein sequence ID" value="QGA80100.1"/>
    <property type="molecule type" value="Genomic_DNA"/>
</dbReference>
<evidence type="ECO:0000256" key="12">
    <source>
        <dbReference type="HAMAP-Rule" id="MF_00284"/>
    </source>
</evidence>
<keyword evidence="5 12" id="KW-0436">Ligase</keyword>
<dbReference type="InterPro" id="IPR009061">
    <property type="entry name" value="DNA-bd_dom_put_sf"/>
</dbReference>
<organism evidence="14 15">
    <name type="scientific">Candidatus Nanohalobium constans</name>
    <dbReference type="NCBI Taxonomy" id="2565781"/>
    <lineage>
        <taxon>Archaea</taxon>
        <taxon>Candidatus Nanohalarchaeota</taxon>
        <taxon>Candidatus Nanohalobia</taxon>
        <taxon>Candidatus Nanohalobiales</taxon>
        <taxon>Candidatus Nanohalobiaceae</taxon>
        <taxon>Candidatus Nanohalobium</taxon>
    </lineage>
</organism>
<feature type="binding site" evidence="12">
    <location>
        <position position="321"/>
    </location>
    <ligand>
        <name>Mg(2+)</name>
        <dbReference type="ChEBI" id="CHEBI:18420"/>
        <note>shared with alpha subunit</note>
    </ligand>
</feature>
<dbReference type="InterPro" id="IPR005146">
    <property type="entry name" value="B3/B4_tRNA-bd"/>
</dbReference>
<protein>
    <recommendedName>
        <fullName evidence="12">Phenylalanine--tRNA ligase beta subunit</fullName>
        <ecNumber evidence="12">6.1.1.20</ecNumber>
    </recommendedName>
    <alternativeName>
        <fullName evidence="12">Phenylalanyl-tRNA synthetase beta subunit</fullName>
        <shortName evidence="12">PheRS</shortName>
    </alternativeName>
</protein>
<keyword evidence="9 12" id="KW-0460">Magnesium</keyword>
<evidence type="ECO:0000256" key="9">
    <source>
        <dbReference type="ARBA" id="ARBA00022842"/>
    </source>
</evidence>
<feature type="binding site" evidence="12">
    <location>
        <position position="330"/>
    </location>
    <ligand>
        <name>Mg(2+)</name>
        <dbReference type="ChEBI" id="CHEBI:18420"/>
        <note>shared with alpha subunit</note>
    </ligand>
</feature>
<evidence type="ECO:0000256" key="1">
    <source>
        <dbReference type="ARBA" id="ARBA00001946"/>
    </source>
</evidence>
<dbReference type="InterPro" id="IPR041616">
    <property type="entry name" value="PheRS_beta_core"/>
</dbReference>
<dbReference type="FunFam" id="3.50.40.10:FF:000003">
    <property type="entry name" value="Phenylalanine--tRNA ligase beta subunit"/>
    <property type="match status" value="1"/>
</dbReference>
<keyword evidence="6 12" id="KW-0479">Metal-binding</keyword>
<dbReference type="Pfam" id="PF17759">
    <property type="entry name" value="tRNA_synthFbeta"/>
    <property type="match status" value="1"/>
</dbReference>
<comment type="cofactor">
    <cofactor evidence="1 12">
        <name>Mg(2+)</name>
        <dbReference type="ChEBI" id="CHEBI:18420"/>
    </cofactor>
</comment>
<dbReference type="InterPro" id="IPR045864">
    <property type="entry name" value="aa-tRNA-synth_II/BPL/LPL"/>
</dbReference>
<dbReference type="GO" id="GO:0006432">
    <property type="term" value="P:phenylalanyl-tRNA aminoacylation"/>
    <property type="evidence" value="ECO:0007669"/>
    <property type="project" value="UniProtKB-UniRule"/>
</dbReference>
<dbReference type="PROSITE" id="PS51483">
    <property type="entry name" value="B5"/>
    <property type="match status" value="1"/>
</dbReference>
<dbReference type="Gene3D" id="3.50.40.10">
    <property type="entry name" value="Phenylalanyl-trna Synthetase, Chain B, domain 3"/>
    <property type="match status" value="1"/>
</dbReference>
<dbReference type="NCBIfam" id="TIGR00471">
    <property type="entry name" value="pheT_arch"/>
    <property type="match status" value="1"/>
</dbReference>
<comment type="subunit">
    <text evidence="12">Tetramer of two alpha and two beta subunits.</text>
</comment>
<dbReference type="EC" id="6.1.1.20" evidence="12"/>
<dbReference type="SUPFAM" id="SSF46955">
    <property type="entry name" value="Putative DNA-binding domain"/>
    <property type="match status" value="2"/>
</dbReference>
<dbReference type="InterPro" id="IPR004531">
    <property type="entry name" value="Phe-tRNA-synth_IIc_bsu_arc_euk"/>
</dbReference>
<evidence type="ECO:0000256" key="11">
    <source>
        <dbReference type="ARBA" id="ARBA00023146"/>
    </source>
</evidence>
<evidence type="ECO:0000256" key="2">
    <source>
        <dbReference type="ARBA" id="ARBA00004496"/>
    </source>
</evidence>
<dbReference type="AlphaFoldDB" id="A0A5Q0UFX1"/>
<keyword evidence="11 12" id="KW-0030">Aminoacyl-tRNA synthetase</keyword>
<evidence type="ECO:0000313" key="15">
    <source>
        <dbReference type="Proteomes" id="UP000377803"/>
    </source>
</evidence>
<dbReference type="GO" id="GO:0000287">
    <property type="term" value="F:magnesium ion binding"/>
    <property type="evidence" value="ECO:0007669"/>
    <property type="project" value="InterPro"/>
</dbReference>